<evidence type="ECO:0000313" key="1">
    <source>
        <dbReference type="EMBL" id="QIB36884.1"/>
    </source>
</evidence>
<name>A0A7L5BDB6_9HYPH</name>
<accession>A0A7L5BDB6</accession>
<dbReference type="Proteomes" id="UP000464865">
    <property type="component" value="Chromosome M15-11"/>
</dbReference>
<gene>
    <name evidence="1" type="ORF">G3A56_01795</name>
</gene>
<organism evidence="1 2">
    <name type="scientific">Rhizobium oryzihabitans</name>
    <dbReference type="NCBI Taxonomy" id="2267833"/>
    <lineage>
        <taxon>Bacteria</taxon>
        <taxon>Pseudomonadati</taxon>
        <taxon>Pseudomonadota</taxon>
        <taxon>Alphaproteobacteria</taxon>
        <taxon>Hyphomicrobiales</taxon>
        <taxon>Rhizobiaceae</taxon>
        <taxon>Rhizobium/Agrobacterium group</taxon>
        <taxon>Rhizobium</taxon>
    </lineage>
</organism>
<evidence type="ECO:0000313" key="2">
    <source>
        <dbReference type="Proteomes" id="UP000464865"/>
    </source>
</evidence>
<dbReference type="AlphaFoldDB" id="A0A7L5BDB6"/>
<proteinExistence type="predicted"/>
<dbReference type="Pfam" id="PF23812">
    <property type="entry name" value="Phage_TAC_18"/>
    <property type="match status" value="1"/>
</dbReference>
<sequence>MHARRQHGANGPQAISYPEIAAWSRMTGEMLLREEVAILIRMDDGYRNALAEEMEVQRKARAAG</sequence>
<dbReference type="KEGG" id="roy:G3A56_01795"/>
<reference evidence="1 2" key="1">
    <citation type="submission" date="2020-02" db="EMBL/GenBank/DDBJ databases">
        <title>Plant-Promoting Endophytic Bacterium Rhizobium oryzihabitans sp. nov., Isolated from the Root of Rice.</title>
        <authorList>
            <person name="zhao J."/>
            <person name="Zhang G."/>
        </authorList>
    </citation>
    <scope>NUCLEOTIDE SEQUENCE [LARGE SCALE GENOMIC DNA]</scope>
    <source>
        <strain evidence="1 2">M15</strain>
    </source>
</reference>
<dbReference type="EMBL" id="CP048632">
    <property type="protein sequence ID" value="QIB36884.1"/>
    <property type="molecule type" value="Genomic_DNA"/>
</dbReference>
<keyword evidence="2" id="KW-1185">Reference proteome</keyword>
<dbReference type="InterPro" id="IPR056919">
    <property type="entry name" value="Phage_TAC_18"/>
</dbReference>
<protein>
    <submittedName>
        <fullName evidence="1">Uncharacterized protein</fullName>
    </submittedName>
</protein>